<dbReference type="AlphaFoldDB" id="A0AAU8MNC6"/>
<evidence type="ECO:0000256" key="2">
    <source>
        <dbReference type="ARBA" id="ARBA00022840"/>
    </source>
</evidence>
<keyword evidence="2" id="KW-0067">ATP-binding</keyword>
<dbReference type="Gene3D" id="3.40.50.300">
    <property type="entry name" value="P-loop containing nucleotide triphosphate hydrolases"/>
    <property type="match status" value="1"/>
</dbReference>
<name>A0AAU8MNC6_9GAMM</name>
<dbReference type="EMBL" id="CP159925">
    <property type="protein sequence ID" value="XCO73788.1"/>
    <property type="molecule type" value="Genomic_DNA"/>
</dbReference>
<dbReference type="InterPro" id="IPR027417">
    <property type="entry name" value="P-loop_NTPase"/>
</dbReference>
<dbReference type="InterPro" id="IPR010488">
    <property type="entry name" value="Zeta_toxin_domain"/>
</dbReference>
<gene>
    <name evidence="4" type="ORF">ABU614_15510</name>
</gene>
<protein>
    <submittedName>
        <fullName evidence="4">Zeta toxin family protein</fullName>
    </submittedName>
</protein>
<feature type="domain" description="Zeta toxin" evidence="3">
    <location>
        <begin position="31"/>
        <end position="217"/>
    </location>
</feature>
<dbReference type="GO" id="GO:0005524">
    <property type="term" value="F:ATP binding"/>
    <property type="evidence" value="ECO:0007669"/>
    <property type="project" value="UniProtKB-KW"/>
</dbReference>
<accession>A0AAU8MNC6</accession>
<evidence type="ECO:0000313" key="4">
    <source>
        <dbReference type="EMBL" id="XCO73788.1"/>
    </source>
</evidence>
<organism evidence="4">
    <name type="scientific">Lysobacter firmicutimachus</name>
    <dbReference type="NCBI Taxonomy" id="1792846"/>
    <lineage>
        <taxon>Bacteria</taxon>
        <taxon>Pseudomonadati</taxon>
        <taxon>Pseudomonadota</taxon>
        <taxon>Gammaproteobacteria</taxon>
        <taxon>Lysobacterales</taxon>
        <taxon>Lysobacteraceae</taxon>
        <taxon>Lysobacter</taxon>
    </lineage>
</organism>
<keyword evidence="1" id="KW-0547">Nucleotide-binding</keyword>
<sequence>MTSQERALDIRVGEMIFWDRIVPDSGMEQASSHSQPQAIFLVGQPGAGKSALIAMAKADLGHDLIMIDPDRLRSYWPGVGELRNASPYTWPLDTDHDIGLWAAALQEVAVRGRKNIIIDTPLSDAESLLDQIRLLQAESYEVQVRVVAVHRLESELAVDARFLSGFLRDGHGLYHQETFRKQCYENMPSNLDRVRGQAEVPIRIFTGDGLELYDSRIDPAPPGAVLEQAREARLADPKVTKAVHRGLKKQQTLHRDLPKMLARMTEPPMP</sequence>
<reference evidence="4" key="1">
    <citation type="submission" date="2024-06" db="EMBL/GenBank/DDBJ databases">
        <authorList>
            <person name="Li S."/>
        </authorList>
    </citation>
    <scope>NUCLEOTIDE SEQUENCE</scope>
    <source>
        <strain evidence="4">SR10</strain>
    </source>
</reference>
<dbReference type="SUPFAM" id="SSF52540">
    <property type="entry name" value="P-loop containing nucleoside triphosphate hydrolases"/>
    <property type="match status" value="1"/>
</dbReference>
<evidence type="ECO:0000259" key="3">
    <source>
        <dbReference type="Pfam" id="PF06414"/>
    </source>
</evidence>
<proteinExistence type="predicted"/>
<dbReference type="GO" id="GO:0016301">
    <property type="term" value="F:kinase activity"/>
    <property type="evidence" value="ECO:0007669"/>
    <property type="project" value="InterPro"/>
</dbReference>
<dbReference type="Pfam" id="PF06414">
    <property type="entry name" value="Zeta_toxin"/>
    <property type="match status" value="1"/>
</dbReference>
<dbReference type="RefSeq" id="WP_363796679.1">
    <property type="nucleotide sequence ID" value="NZ_CP159925.1"/>
</dbReference>
<evidence type="ECO:0000256" key="1">
    <source>
        <dbReference type="ARBA" id="ARBA00022741"/>
    </source>
</evidence>